<protein>
    <submittedName>
        <fullName evidence="1">Uncharacterized protein</fullName>
    </submittedName>
</protein>
<comment type="caution">
    <text evidence="1">The sequence shown here is derived from an EMBL/GenBank/DDBJ whole genome shotgun (WGS) entry which is preliminary data.</text>
</comment>
<accession>X0UY31</accession>
<reference evidence="1" key="1">
    <citation type="journal article" date="2014" name="Front. Microbiol.">
        <title>High frequency of phylogenetically diverse reductive dehalogenase-homologous genes in deep subseafloor sedimentary metagenomes.</title>
        <authorList>
            <person name="Kawai M."/>
            <person name="Futagami T."/>
            <person name="Toyoda A."/>
            <person name="Takaki Y."/>
            <person name="Nishi S."/>
            <person name="Hori S."/>
            <person name="Arai W."/>
            <person name="Tsubouchi T."/>
            <person name="Morono Y."/>
            <person name="Uchiyama I."/>
            <person name="Ito T."/>
            <person name="Fujiyama A."/>
            <person name="Inagaki F."/>
            <person name="Takami H."/>
        </authorList>
    </citation>
    <scope>NUCLEOTIDE SEQUENCE</scope>
    <source>
        <strain evidence="1">Expedition CK06-06</strain>
    </source>
</reference>
<dbReference type="EMBL" id="BARS01026003">
    <property type="protein sequence ID" value="GAG10695.1"/>
    <property type="molecule type" value="Genomic_DNA"/>
</dbReference>
<gene>
    <name evidence="1" type="ORF">S01H1_41026</name>
</gene>
<organism evidence="1">
    <name type="scientific">marine sediment metagenome</name>
    <dbReference type="NCBI Taxonomy" id="412755"/>
    <lineage>
        <taxon>unclassified sequences</taxon>
        <taxon>metagenomes</taxon>
        <taxon>ecological metagenomes</taxon>
    </lineage>
</organism>
<feature type="non-terminal residue" evidence="1">
    <location>
        <position position="1"/>
    </location>
</feature>
<sequence>SEISKQFISTEGVCTPIKKFVVHEGDEVPELDDSIRNYIELHGKSSWITKMKKKLKGKANIKTVPIDRKVGNIDKEKMQTIIDYLNGVFVPSSGITKEDIDSYLKTVGK</sequence>
<dbReference type="AlphaFoldDB" id="X0UY31"/>
<proteinExistence type="predicted"/>
<evidence type="ECO:0000313" key="1">
    <source>
        <dbReference type="EMBL" id="GAG10695.1"/>
    </source>
</evidence>
<name>X0UY31_9ZZZZ</name>